<comment type="caution">
    <text evidence="1">The sequence shown here is derived from an EMBL/GenBank/DDBJ whole genome shotgun (WGS) entry which is preliminary data.</text>
</comment>
<dbReference type="OrthoDB" id="9971204at2759"/>
<dbReference type="PANTHER" id="PTHR31655">
    <property type="entry name" value="PROTEIN FAM78A"/>
    <property type="match status" value="1"/>
</dbReference>
<evidence type="ECO:0000313" key="1">
    <source>
        <dbReference type="EMBL" id="CAH1785332.1"/>
    </source>
</evidence>
<sequence length="309" mass="34662">MGANHSLPRQAGKKVAWRKFNKMRQTNQYCQNKNINGNGNCYCFEQNVQILKINAIIEKKLTEVEECSAVLKYKTPHLRASATLEVPPVPSGETWQIGWIQACTHMEFVNTYGSEGCSSWEFPELTSGAYKMISDSDGKTFPWYGSRNELTTLEGPIQDYKVITVSMNDNFHPHVTWTVPYKTDMNGPPGLTHIHRQQSFYTWLVAKRVNTGQYFILKTIEWSLGLEIAVSPERPLGSRATVLTGADPGQPVILDNNILIPLYALTAPNANNAQMLIWKPTVGEWKIIVPPVKTRSSVANQTRDTACSA</sequence>
<gene>
    <name evidence="1" type="ORF">OFUS_LOCUS11403</name>
</gene>
<organism evidence="1 2">
    <name type="scientific">Owenia fusiformis</name>
    <name type="common">Polychaete worm</name>
    <dbReference type="NCBI Taxonomy" id="6347"/>
    <lineage>
        <taxon>Eukaryota</taxon>
        <taxon>Metazoa</taxon>
        <taxon>Spiralia</taxon>
        <taxon>Lophotrochozoa</taxon>
        <taxon>Annelida</taxon>
        <taxon>Polychaeta</taxon>
        <taxon>Sedentaria</taxon>
        <taxon>Canalipalpata</taxon>
        <taxon>Sabellida</taxon>
        <taxon>Oweniida</taxon>
        <taxon>Oweniidae</taxon>
        <taxon>Owenia</taxon>
    </lineage>
</organism>
<name>A0A8J1Y1N4_OWEFU</name>
<keyword evidence="2" id="KW-1185">Reference proteome</keyword>
<dbReference type="AlphaFoldDB" id="A0A8J1Y1N4"/>
<accession>A0A8J1Y1N4</accession>
<dbReference type="EMBL" id="CAIIXF020000006">
    <property type="protein sequence ID" value="CAH1785332.1"/>
    <property type="molecule type" value="Genomic_DNA"/>
</dbReference>
<dbReference type="InterPro" id="IPR029638">
    <property type="entry name" value="FAM78"/>
</dbReference>
<protein>
    <submittedName>
        <fullName evidence="1">Uncharacterized protein</fullName>
    </submittedName>
</protein>
<proteinExistence type="predicted"/>
<dbReference type="Proteomes" id="UP000749559">
    <property type="component" value="Unassembled WGS sequence"/>
</dbReference>
<dbReference type="PANTHER" id="PTHR31655:SF7">
    <property type="entry name" value="PROTEIN FAM78A"/>
    <property type="match status" value="1"/>
</dbReference>
<evidence type="ECO:0000313" key="2">
    <source>
        <dbReference type="Proteomes" id="UP000749559"/>
    </source>
</evidence>
<reference evidence="1" key="1">
    <citation type="submission" date="2022-03" db="EMBL/GenBank/DDBJ databases">
        <authorList>
            <person name="Martin C."/>
        </authorList>
    </citation>
    <scope>NUCLEOTIDE SEQUENCE</scope>
</reference>